<reference evidence="1" key="1">
    <citation type="journal article" date="2023" name="Mol. Biol. Evol.">
        <title>Third-Generation Sequencing Reveals the Adaptive Role of the Epigenome in Three Deep-Sea Polychaetes.</title>
        <authorList>
            <person name="Perez M."/>
            <person name="Aroh O."/>
            <person name="Sun Y."/>
            <person name="Lan Y."/>
            <person name="Juniper S.K."/>
            <person name="Young C.R."/>
            <person name="Angers B."/>
            <person name="Qian P.Y."/>
        </authorList>
    </citation>
    <scope>NUCLEOTIDE SEQUENCE</scope>
    <source>
        <strain evidence="1">P08H-3</strain>
    </source>
</reference>
<proteinExistence type="predicted"/>
<evidence type="ECO:0000313" key="1">
    <source>
        <dbReference type="EMBL" id="KAK2163239.1"/>
    </source>
</evidence>
<dbReference type="AlphaFoldDB" id="A0AAD9NDJ1"/>
<accession>A0AAD9NDJ1</accession>
<gene>
    <name evidence="1" type="ORF">LSH36_83g02058</name>
</gene>
<name>A0AAD9NDJ1_9ANNE</name>
<dbReference type="EMBL" id="JAODUP010000083">
    <property type="protein sequence ID" value="KAK2163239.1"/>
    <property type="molecule type" value="Genomic_DNA"/>
</dbReference>
<evidence type="ECO:0000313" key="2">
    <source>
        <dbReference type="Proteomes" id="UP001208570"/>
    </source>
</evidence>
<organism evidence="1 2">
    <name type="scientific">Paralvinella palmiformis</name>
    <dbReference type="NCBI Taxonomy" id="53620"/>
    <lineage>
        <taxon>Eukaryota</taxon>
        <taxon>Metazoa</taxon>
        <taxon>Spiralia</taxon>
        <taxon>Lophotrochozoa</taxon>
        <taxon>Annelida</taxon>
        <taxon>Polychaeta</taxon>
        <taxon>Sedentaria</taxon>
        <taxon>Canalipalpata</taxon>
        <taxon>Terebellida</taxon>
        <taxon>Terebelliformia</taxon>
        <taxon>Alvinellidae</taxon>
        <taxon>Paralvinella</taxon>
    </lineage>
</organism>
<keyword evidence="2" id="KW-1185">Reference proteome</keyword>
<comment type="caution">
    <text evidence="1">The sequence shown here is derived from an EMBL/GenBank/DDBJ whole genome shotgun (WGS) entry which is preliminary data.</text>
</comment>
<sequence>MSFIHATNSPAQLKALKQCLRDINQSTIDVSIGSTRNTVPEEIIIRVLVAAMMQAHPRNQSRRAISSALQMVRKEFHVTIKDAIKARVVQMMDAAEDISSFRYVIDNVTTLIDNFELG</sequence>
<protein>
    <submittedName>
        <fullName evidence="1">Uncharacterized protein</fullName>
    </submittedName>
</protein>
<dbReference type="Proteomes" id="UP001208570">
    <property type="component" value="Unassembled WGS sequence"/>
</dbReference>